<dbReference type="InterPro" id="IPR006914">
    <property type="entry name" value="VENN_dom"/>
</dbReference>
<keyword evidence="3" id="KW-1266">Target cell cytoplasm</keyword>
<evidence type="ECO:0000256" key="1">
    <source>
        <dbReference type="ARBA" id="ARBA00004219"/>
    </source>
</evidence>
<dbReference type="GO" id="GO:0090729">
    <property type="term" value="F:toxin activity"/>
    <property type="evidence" value="ECO:0007669"/>
    <property type="project" value="UniProtKB-KW"/>
</dbReference>
<sequence>MKQIINQKIDEYNKTDPDKAKDWQNAGLLLDMLAGGLSSPGEGFLGSLAGAANSAVAQMIKGMVNDGTLEKGGLGHILAHGIAGAAIAAANGGDLLSGALTAGGAEALAPIIAEFLYGKGKTPEDLTADEKNTLSAIIGILGTGAGALTGDSAIDAIIGDSVATNAVENNHLGAGVNIGGWQIGANQVEEFAKELQTCSSQAECDAVKEKWHDLSIKQSGLSEREVEEWYKKLDATFEGLFAQCNGDAFCNDYLELQKEIAKTTHLGVNEGLGSLGLNLKHALDIKDGNWGSLALDALNDFGDFLPAVAFKPIDKAVEKVIEFGGEIFIKTKGIWSKADPDTLKILGVKPSTGTDIVPVSPTYYPDIASIPKDSTGRLSQNIVLENGQIIPKGSIVTTNGDLIKVSLSDGTIVKGNLSKLQPGSTATIGSHNINNENFFKNSWYTDKVKNQAASGDYHGFPSSVDHFSGAGKMTEIIGGDGITRYKLEIPGEYRGRTGVFEYIRDPDGKINHRLFVPDKK</sequence>
<evidence type="ECO:0000259" key="5">
    <source>
        <dbReference type="Pfam" id="PF04829"/>
    </source>
</evidence>
<proteinExistence type="predicted"/>
<dbReference type="Pfam" id="PF04829">
    <property type="entry name" value="PT-VENN"/>
    <property type="match status" value="1"/>
</dbReference>
<comment type="caution">
    <text evidence="6">The sequence shown here is derived from an EMBL/GenBank/DDBJ whole genome shotgun (WGS) entry which is preliminary data.</text>
</comment>
<gene>
    <name evidence="6" type="ORF">H9889_01205</name>
</gene>
<protein>
    <submittedName>
        <fullName evidence="6">VENN motif pre-toxin domain-containing protein</fullName>
    </submittedName>
</protein>
<organism evidence="6 7">
    <name type="scientific">Candidatus Ignatzschineria merdigallinarum</name>
    <dbReference type="NCBI Taxonomy" id="2838621"/>
    <lineage>
        <taxon>Bacteria</taxon>
        <taxon>Pseudomonadati</taxon>
        <taxon>Pseudomonadota</taxon>
        <taxon>Gammaproteobacteria</taxon>
        <taxon>Cardiobacteriales</taxon>
        <taxon>Ignatzschineriaceae</taxon>
        <taxon>Ignatzschineria</taxon>
    </lineage>
</organism>
<dbReference type="EMBL" id="DXHP01000030">
    <property type="protein sequence ID" value="HIW05934.1"/>
    <property type="molecule type" value="Genomic_DNA"/>
</dbReference>
<evidence type="ECO:0000256" key="4">
    <source>
        <dbReference type="ARBA" id="ARBA00023026"/>
    </source>
</evidence>
<reference evidence="6" key="2">
    <citation type="submission" date="2021-04" db="EMBL/GenBank/DDBJ databases">
        <authorList>
            <person name="Gilroy R."/>
        </authorList>
    </citation>
    <scope>NUCLEOTIDE SEQUENCE</scope>
    <source>
        <strain evidence="6">CHK160-9182</strain>
    </source>
</reference>
<name>A0A9D1Q4D9_9GAMM</name>
<evidence type="ECO:0000313" key="7">
    <source>
        <dbReference type="Proteomes" id="UP000823934"/>
    </source>
</evidence>
<evidence type="ECO:0000256" key="3">
    <source>
        <dbReference type="ARBA" id="ARBA00022913"/>
    </source>
</evidence>
<evidence type="ECO:0000256" key="2">
    <source>
        <dbReference type="ARBA" id="ARBA00022656"/>
    </source>
</evidence>
<feature type="domain" description="VENN motif-containing" evidence="5">
    <location>
        <begin position="123"/>
        <end position="173"/>
    </location>
</feature>
<keyword evidence="2" id="KW-0800">Toxin</keyword>
<evidence type="ECO:0000313" key="6">
    <source>
        <dbReference type="EMBL" id="HIW05934.1"/>
    </source>
</evidence>
<keyword evidence="4" id="KW-0843">Virulence</keyword>
<dbReference type="Proteomes" id="UP000823934">
    <property type="component" value="Unassembled WGS sequence"/>
</dbReference>
<reference evidence="6" key="1">
    <citation type="journal article" date="2021" name="PeerJ">
        <title>Extensive microbial diversity within the chicken gut microbiome revealed by metagenomics and culture.</title>
        <authorList>
            <person name="Gilroy R."/>
            <person name="Ravi A."/>
            <person name="Getino M."/>
            <person name="Pursley I."/>
            <person name="Horton D.L."/>
            <person name="Alikhan N.F."/>
            <person name="Baker D."/>
            <person name="Gharbi K."/>
            <person name="Hall N."/>
            <person name="Watson M."/>
            <person name="Adriaenssens E.M."/>
            <person name="Foster-Nyarko E."/>
            <person name="Jarju S."/>
            <person name="Secka A."/>
            <person name="Antonio M."/>
            <person name="Oren A."/>
            <person name="Chaudhuri R.R."/>
            <person name="La Ragione R."/>
            <person name="Hildebrand F."/>
            <person name="Pallen M.J."/>
        </authorList>
    </citation>
    <scope>NUCLEOTIDE SEQUENCE</scope>
    <source>
        <strain evidence="6">CHK160-9182</strain>
    </source>
</reference>
<dbReference type="AlphaFoldDB" id="A0A9D1Q4D9"/>
<comment type="subcellular location">
    <subcellularLocation>
        <location evidence="1">Target cell</location>
        <location evidence="1">Target cell cytoplasm</location>
    </subcellularLocation>
</comment>
<accession>A0A9D1Q4D9</accession>